<evidence type="ECO:0000313" key="4">
    <source>
        <dbReference type="Proteomes" id="UP001152622"/>
    </source>
</evidence>
<accession>A0A9Q1EVQ1</accession>
<dbReference type="Proteomes" id="UP001152622">
    <property type="component" value="Chromosome 12"/>
</dbReference>
<reference evidence="3" key="1">
    <citation type="journal article" date="2023" name="Science">
        <title>Genome structures resolve the early diversification of teleost fishes.</title>
        <authorList>
            <person name="Parey E."/>
            <person name="Louis A."/>
            <person name="Montfort J."/>
            <person name="Bouchez O."/>
            <person name="Roques C."/>
            <person name="Iampietro C."/>
            <person name="Lluch J."/>
            <person name="Castinel A."/>
            <person name="Donnadieu C."/>
            <person name="Desvignes T."/>
            <person name="Floi Bucao C."/>
            <person name="Jouanno E."/>
            <person name="Wen M."/>
            <person name="Mejri S."/>
            <person name="Dirks R."/>
            <person name="Jansen H."/>
            <person name="Henkel C."/>
            <person name="Chen W.J."/>
            <person name="Zahm M."/>
            <person name="Cabau C."/>
            <person name="Klopp C."/>
            <person name="Thompson A.W."/>
            <person name="Robinson-Rechavi M."/>
            <person name="Braasch I."/>
            <person name="Lecointre G."/>
            <person name="Bobe J."/>
            <person name="Postlethwait J.H."/>
            <person name="Berthelot C."/>
            <person name="Roest Crollius H."/>
            <person name="Guiguen Y."/>
        </authorList>
    </citation>
    <scope>NUCLEOTIDE SEQUENCE</scope>
    <source>
        <strain evidence="3">WJC10195</strain>
    </source>
</reference>
<gene>
    <name evidence="3" type="ORF">SKAU_G00300350</name>
</gene>
<dbReference type="Pfam" id="PF04589">
    <property type="entry name" value="RFX1_trans_act"/>
    <property type="match status" value="1"/>
</dbReference>
<dbReference type="GO" id="GO:0003677">
    <property type="term" value="F:DNA binding"/>
    <property type="evidence" value="ECO:0007669"/>
    <property type="project" value="InterPro"/>
</dbReference>
<feature type="domain" description="RFX1 transcription activation region" evidence="2">
    <location>
        <begin position="93"/>
        <end position="125"/>
    </location>
</feature>
<keyword evidence="4" id="KW-1185">Reference proteome</keyword>
<name>A0A9Q1EVQ1_SYNKA</name>
<sequence>MATPGYMGELQPTSQPQGGGVSMVPGQSSTTPPAPAQFLAELQTATAQPSATPPTPAAPPPAQNTAPDPPRRSPSLPRHSTLLRRSRAPPPSPVQQQLQQVPVQHVYTSQVQYVEGGEASYTTSTM</sequence>
<evidence type="ECO:0000313" key="3">
    <source>
        <dbReference type="EMBL" id="KAJ8345842.1"/>
    </source>
</evidence>
<dbReference type="AlphaFoldDB" id="A0A9Q1EVQ1"/>
<dbReference type="InterPro" id="IPR007668">
    <property type="entry name" value="RFX1_trans_act"/>
</dbReference>
<feature type="region of interest" description="Disordered" evidence="1">
    <location>
        <begin position="1"/>
        <end position="101"/>
    </location>
</feature>
<dbReference type="GO" id="GO:0006355">
    <property type="term" value="P:regulation of DNA-templated transcription"/>
    <property type="evidence" value="ECO:0007669"/>
    <property type="project" value="InterPro"/>
</dbReference>
<evidence type="ECO:0000259" key="2">
    <source>
        <dbReference type="Pfam" id="PF04589"/>
    </source>
</evidence>
<comment type="caution">
    <text evidence="3">The sequence shown here is derived from an EMBL/GenBank/DDBJ whole genome shotgun (WGS) entry which is preliminary data.</text>
</comment>
<organism evidence="3 4">
    <name type="scientific">Synaphobranchus kaupii</name>
    <name type="common">Kaup's arrowtooth eel</name>
    <dbReference type="NCBI Taxonomy" id="118154"/>
    <lineage>
        <taxon>Eukaryota</taxon>
        <taxon>Metazoa</taxon>
        <taxon>Chordata</taxon>
        <taxon>Craniata</taxon>
        <taxon>Vertebrata</taxon>
        <taxon>Euteleostomi</taxon>
        <taxon>Actinopterygii</taxon>
        <taxon>Neopterygii</taxon>
        <taxon>Teleostei</taxon>
        <taxon>Anguilliformes</taxon>
        <taxon>Synaphobranchidae</taxon>
        <taxon>Synaphobranchus</taxon>
    </lineage>
</organism>
<feature type="compositionally biased region" description="Pro residues" evidence="1">
    <location>
        <begin position="51"/>
        <end position="62"/>
    </location>
</feature>
<dbReference type="GO" id="GO:0005634">
    <property type="term" value="C:nucleus"/>
    <property type="evidence" value="ECO:0007669"/>
    <property type="project" value="InterPro"/>
</dbReference>
<evidence type="ECO:0000256" key="1">
    <source>
        <dbReference type="SAM" id="MobiDB-lite"/>
    </source>
</evidence>
<dbReference type="EMBL" id="JAINUF010000012">
    <property type="protein sequence ID" value="KAJ8345842.1"/>
    <property type="molecule type" value="Genomic_DNA"/>
</dbReference>
<proteinExistence type="predicted"/>
<protein>
    <recommendedName>
        <fullName evidence="2">RFX1 transcription activation region domain-containing protein</fullName>
    </recommendedName>
</protein>